<dbReference type="EMBL" id="RRCH01000029">
    <property type="protein sequence ID" value="RRJ29154.1"/>
    <property type="molecule type" value="Genomic_DNA"/>
</dbReference>
<dbReference type="Proteomes" id="UP000282322">
    <property type="component" value="Unassembled WGS sequence"/>
</dbReference>
<evidence type="ECO:0000256" key="1">
    <source>
        <dbReference type="SAM" id="Phobius"/>
    </source>
</evidence>
<reference evidence="2 3" key="1">
    <citation type="submission" date="2018-11" db="EMBL/GenBank/DDBJ databases">
        <title>Taxonoimc description of Halomarina strain SPP-AMP-1.</title>
        <authorList>
            <person name="Pal Y."/>
            <person name="Srinivasana K."/>
            <person name="Verma A."/>
            <person name="Kumar P."/>
        </authorList>
    </citation>
    <scope>NUCLEOTIDE SEQUENCE [LARGE SCALE GENOMIC DNA]</scope>
    <source>
        <strain evidence="2 3">SPP-AMP-1</strain>
    </source>
</reference>
<dbReference type="RefSeq" id="WP_124955642.1">
    <property type="nucleotide sequence ID" value="NZ_RRCH01000029.1"/>
</dbReference>
<protein>
    <submittedName>
        <fullName evidence="2">Uncharacterized protein</fullName>
    </submittedName>
</protein>
<keyword evidence="1" id="KW-0812">Transmembrane</keyword>
<keyword evidence="3" id="KW-1185">Reference proteome</keyword>
<feature type="transmembrane region" description="Helical" evidence="1">
    <location>
        <begin position="127"/>
        <end position="146"/>
    </location>
</feature>
<evidence type="ECO:0000313" key="2">
    <source>
        <dbReference type="EMBL" id="RRJ29154.1"/>
    </source>
</evidence>
<comment type="caution">
    <text evidence="2">The sequence shown here is derived from an EMBL/GenBank/DDBJ whole genome shotgun (WGS) entry which is preliminary data.</text>
</comment>
<feature type="transmembrane region" description="Helical" evidence="1">
    <location>
        <begin position="65"/>
        <end position="88"/>
    </location>
</feature>
<organism evidence="2 3">
    <name type="scientific">Halocatena pleomorpha</name>
    <dbReference type="NCBI Taxonomy" id="1785090"/>
    <lineage>
        <taxon>Archaea</taxon>
        <taxon>Methanobacteriati</taxon>
        <taxon>Methanobacteriota</taxon>
        <taxon>Stenosarchaea group</taxon>
        <taxon>Halobacteria</taxon>
        <taxon>Halobacteriales</taxon>
        <taxon>Natronomonadaceae</taxon>
        <taxon>Halocatena</taxon>
    </lineage>
</organism>
<dbReference type="AlphaFoldDB" id="A0A3P3R6Y7"/>
<accession>A0A3P3R6Y7</accession>
<keyword evidence="1" id="KW-0472">Membrane</keyword>
<sequence>MERTIRSLFAIETDIDIGDIEAILGGSLFGALQANVILHLGDLEALKLLGATVGRPTLLAGAGLLFVYGVVLAFPFLAFVSGSINAFVTRVIMLSRNSSLLQKVLVPLLNVSALGVTLFALGQIYGLLVGVVFFGVLVQLWLLFIGGPSALPALGLVSLFAWMTYGGMMGLVYGLAMER</sequence>
<keyword evidence="1" id="KW-1133">Transmembrane helix</keyword>
<feature type="transmembrane region" description="Helical" evidence="1">
    <location>
        <begin position="153"/>
        <end position="176"/>
    </location>
</feature>
<feature type="transmembrane region" description="Helical" evidence="1">
    <location>
        <begin position="100"/>
        <end position="121"/>
    </location>
</feature>
<gene>
    <name evidence="2" type="ORF">EIK79_13525</name>
</gene>
<proteinExistence type="predicted"/>
<evidence type="ECO:0000313" key="3">
    <source>
        <dbReference type="Proteomes" id="UP000282322"/>
    </source>
</evidence>
<name>A0A3P3R6Y7_9EURY</name>
<dbReference type="OrthoDB" id="177915at2157"/>